<feature type="region of interest" description="Disordered" evidence="1">
    <location>
        <begin position="110"/>
        <end position="137"/>
    </location>
</feature>
<name>A0A6H0XNW1_9PEZI</name>
<dbReference type="Pfam" id="PF12223">
    <property type="entry name" value="DUF3602"/>
    <property type="match status" value="1"/>
</dbReference>
<proteinExistence type="predicted"/>
<accession>A0A6H0XNW1</accession>
<dbReference type="EMBL" id="CP051139">
    <property type="protein sequence ID" value="QIW96402.1"/>
    <property type="molecule type" value="Genomic_DNA"/>
</dbReference>
<sequence>MTDKIHSTGRGGAGNIGADTNTYVDGDIVREGTPQEGGEYRGGRGGAGNTAHSTAPKPVSSSGTPLPTSEDVIPEPAFRSAEGYDNFHTGRGGQGNVHRAEFGGHSNAQLKHEGEHKPEGILEKAKHAIGLDKKDKA</sequence>
<dbReference type="OrthoDB" id="2537432at2759"/>
<dbReference type="AlphaFoldDB" id="A0A6H0XNW1"/>
<evidence type="ECO:0000313" key="3">
    <source>
        <dbReference type="Proteomes" id="UP000503462"/>
    </source>
</evidence>
<dbReference type="InterPro" id="IPR053203">
    <property type="entry name" value="Cisplatin_resist-associated"/>
</dbReference>
<evidence type="ECO:0000313" key="2">
    <source>
        <dbReference type="EMBL" id="QIW96402.1"/>
    </source>
</evidence>
<dbReference type="PANTHER" id="PTHR34693">
    <property type="entry name" value="PROTEIN PAR32"/>
    <property type="match status" value="1"/>
</dbReference>
<gene>
    <name evidence="2" type="ORF">AMS68_001920</name>
</gene>
<dbReference type="Proteomes" id="UP000503462">
    <property type="component" value="Chromosome 1"/>
</dbReference>
<organism evidence="2 3">
    <name type="scientific">Peltaster fructicola</name>
    <dbReference type="NCBI Taxonomy" id="286661"/>
    <lineage>
        <taxon>Eukaryota</taxon>
        <taxon>Fungi</taxon>
        <taxon>Dikarya</taxon>
        <taxon>Ascomycota</taxon>
        <taxon>Pezizomycotina</taxon>
        <taxon>Dothideomycetes</taxon>
        <taxon>Dothideomycetes incertae sedis</taxon>
        <taxon>Peltaster</taxon>
    </lineage>
</organism>
<evidence type="ECO:0000256" key="1">
    <source>
        <dbReference type="SAM" id="MobiDB-lite"/>
    </source>
</evidence>
<keyword evidence="3" id="KW-1185">Reference proteome</keyword>
<protein>
    <submittedName>
        <fullName evidence="2">Uncharacterized protein</fullName>
    </submittedName>
</protein>
<feature type="region of interest" description="Disordered" evidence="1">
    <location>
        <begin position="82"/>
        <end position="101"/>
    </location>
</feature>
<feature type="region of interest" description="Disordered" evidence="1">
    <location>
        <begin position="1"/>
        <end position="73"/>
    </location>
</feature>
<reference evidence="2 3" key="1">
    <citation type="journal article" date="2016" name="Sci. Rep.">
        <title>Peltaster fructicola genome reveals evolution from an invasive phytopathogen to an ectophytic parasite.</title>
        <authorList>
            <person name="Xu C."/>
            <person name="Chen H."/>
            <person name="Gleason M.L."/>
            <person name="Xu J.R."/>
            <person name="Liu H."/>
            <person name="Zhang R."/>
            <person name="Sun G."/>
        </authorList>
    </citation>
    <scope>NUCLEOTIDE SEQUENCE [LARGE SCALE GENOMIC DNA]</scope>
    <source>
        <strain evidence="2 3">LNHT1506</strain>
    </source>
</reference>
<dbReference type="InterPro" id="IPR022024">
    <property type="entry name" value="DUF3602"/>
</dbReference>
<dbReference type="PANTHER" id="PTHR34693:SF3">
    <property type="match status" value="1"/>
</dbReference>